<evidence type="ECO:0000313" key="11">
    <source>
        <dbReference type="EMBL" id="KAG7307925.1"/>
    </source>
</evidence>
<comment type="subcellular location">
    <subcellularLocation>
        <location evidence="1">Nucleus</location>
    </subcellularLocation>
</comment>
<keyword evidence="3" id="KW-0677">Repeat</keyword>
<dbReference type="EMBL" id="JAHIBW010000009">
    <property type="protein sequence ID" value="KAG7307925.1"/>
    <property type="molecule type" value="Genomic_DNA"/>
</dbReference>
<organism evidence="11 12">
    <name type="scientific">Plutella xylostella</name>
    <name type="common">Diamondback moth</name>
    <name type="synonym">Plutella maculipennis</name>
    <dbReference type="NCBI Taxonomy" id="51655"/>
    <lineage>
        <taxon>Eukaryota</taxon>
        <taxon>Metazoa</taxon>
        <taxon>Ecdysozoa</taxon>
        <taxon>Arthropoda</taxon>
        <taxon>Hexapoda</taxon>
        <taxon>Insecta</taxon>
        <taxon>Pterygota</taxon>
        <taxon>Neoptera</taxon>
        <taxon>Endopterygota</taxon>
        <taxon>Lepidoptera</taxon>
        <taxon>Glossata</taxon>
        <taxon>Ditrysia</taxon>
        <taxon>Yponomeutoidea</taxon>
        <taxon>Plutellidae</taxon>
        <taxon>Plutella</taxon>
    </lineage>
</organism>
<accession>A0ABQ7QS97</accession>
<feature type="domain" description="C2H2-type" evidence="10">
    <location>
        <begin position="393"/>
        <end position="421"/>
    </location>
</feature>
<dbReference type="Proteomes" id="UP000823941">
    <property type="component" value="Chromosome 9"/>
</dbReference>
<evidence type="ECO:0000256" key="1">
    <source>
        <dbReference type="ARBA" id="ARBA00004123"/>
    </source>
</evidence>
<dbReference type="PANTHER" id="PTHR47772">
    <property type="entry name" value="ZINC FINGER PROTEIN 200"/>
    <property type="match status" value="1"/>
</dbReference>
<dbReference type="PROSITE" id="PS50157">
    <property type="entry name" value="ZINC_FINGER_C2H2_2"/>
    <property type="match status" value="9"/>
</dbReference>
<feature type="domain" description="C2H2-type" evidence="10">
    <location>
        <begin position="457"/>
        <end position="480"/>
    </location>
</feature>
<dbReference type="PROSITE" id="PS00028">
    <property type="entry name" value="ZINC_FINGER_C2H2_1"/>
    <property type="match status" value="9"/>
</dbReference>
<reference evidence="11 12" key="1">
    <citation type="submission" date="2021-06" db="EMBL/GenBank/DDBJ databases">
        <title>A haploid diamondback moth (Plutella xylostella L.) genome assembly resolves 31 chromosomes and identifies a diamide resistance mutation.</title>
        <authorList>
            <person name="Ward C.M."/>
            <person name="Perry K.D."/>
            <person name="Baker G."/>
            <person name="Powis K."/>
            <person name="Heckel D.G."/>
            <person name="Baxter S.W."/>
        </authorList>
    </citation>
    <scope>NUCLEOTIDE SEQUENCE [LARGE SCALE GENOMIC DNA]</scope>
    <source>
        <strain evidence="11 12">LV</strain>
        <tissue evidence="11">Single pupa</tissue>
    </source>
</reference>
<dbReference type="InterPro" id="IPR050636">
    <property type="entry name" value="C2H2-ZF_domain-containing"/>
</dbReference>
<evidence type="ECO:0000313" key="12">
    <source>
        <dbReference type="Proteomes" id="UP000823941"/>
    </source>
</evidence>
<protein>
    <recommendedName>
        <fullName evidence="10">C2H2-type domain-containing protein</fullName>
    </recommendedName>
</protein>
<feature type="domain" description="C2H2-type" evidence="10">
    <location>
        <begin position="518"/>
        <end position="545"/>
    </location>
</feature>
<dbReference type="PANTHER" id="PTHR47772:SF13">
    <property type="entry name" value="GASTRULA ZINC FINGER PROTEIN XLCGF49.1-LIKE-RELATED"/>
    <property type="match status" value="1"/>
</dbReference>
<evidence type="ECO:0000256" key="9">
    <source>
        <dbReference type="PROSITE-ProRule" id="PRU00042"/>
    </source>
</evidence>
<evidence type="ECO:0000256" key="3">
    <source>
        <dbReference type="ARBA" id="ARBA00022737"/>
    </source>
</evidence>
<evidence type="ECO:0000256" key="8">
    <source>
        <dbReference type="ARBA" id="ARBA00023242"/>
    </source>
</evidence>
<keyword evidence="8" id="KW-0539">Nucleus</keyword>
<feature type="domain" description="C2H2-type" evidence="10">
    <location>
        <begin position="307"/>
        <end position="335"/>
    </location>
</feature>
<feature type="domain" description="C2H2-type" evidence="10">
    <location>
        <begin position="546"/>
        <end position="574"/>
    </location>
</feature>
<dbReference type="Pfam" id="PF00096">
    <property type="entry name" value="zf-C2H2"/>
    <property type="match status" value="3"/>
</dbReference>
<name>A0ABQ7QS97_PLUXY</name>
<keyword evidence="4 9" id="KW-0863">Zinc-finger</keyword>
<evidence type="ECO:0000256" key="4">
    <source>
        <dbReference type="ARBA" id="ARBA00022771"/>
    </source>
</evidence>
<keyword evidence="2" id="KW-0479">Metal-binding</keyword>
<feature type="domain" description="C2H2-type" evidence="10">
    <location>
        <begin position="364"/>
        <end position="392"/>
    </location>
</feature>
<gene>
    <name evidence="11" type="ORF">JYU34_006541</name>
</gene>
<dbReference type="InterPro" id="IPR013087">
    <property type="entry name" value="Znf_C2H2_type"/>
</dbReference>
<evidence type="ECO:0000256" key="5">
    <source>
        <dbReference type="ARBA" id="ARBA00022833"/>
    </source>
</evidence>
<keyword evidence="7" id="KW-0804">Transcription</keyword>
<evidence type="ECO:0000256" key="2">
    <source>
        <dbReference type="ARBA" id="ARBA00022723"/>
    </source>
</evidence>
<sequence>MSRLLCLNLQDFYSEQDITSVIQCPKYVCMCCLATDVRYINLSSCKHAHFLNMCINIKVELHNQVICYHCHRLLIKIEVFRQQVEDSLFKLTSQPNNQNLENNHYNLVSTKIEITDSINDFLENCAQQINSHSDIENQKDINDIYENICKIDTKTEELDSHNDSDYEQPALFIKEESYEEPAAGTSEDTKLNDERIKIKRTKKKGNKKSELPELSNELKYKGKIRIIELTEAQVQAERAKQASSEKYLRLPYKCETCILGFDFDNTFNEHNEKKHPKIGSFTCNICKSVFNTQSSYRLHIRNHYKRYECEQCGKHYSTLHPILKHYSDMHEKLETAYKCPHCDDFTTNSYRAYRYHIEKHKGQKQCAECGKTFTNTSGLRCHIYSVHKQTGAFKCVPCDKVFRYRSSLKSHRHSCHGEAAEEQPFCGDCGTHFKTVGSYKNHLKMHKNHRNENDIKYQCDMCGAKFILKYHLVDHMKHTHLNISDAKCLMCDKSFKSNYNLKRHITQVHEKTPLPRNKICDHCGRGFTTTHILRNHIRTHTGERPLQCDHCPATFAHSASLYTHNKLVHKRLKKIQ</sequence>
<evidence type="ECO:0000256" key="7">
    <source>
        <dbReference type="ARBA" id="ARBA00023163"/>
    </source>
</evidence>
<feature type="domain" description="C2H2-type" evidence="10">
    <location>
        <begin position="281"/>
        <end position="308"/>
    </location>
</feature>
<feature type="domain" description="C2H2-type" evidence="10">
    <location>
        <begin position="486"/>
        <end position="509"/>
    </location>
</feature>
<comment type="caution">
    <text evidence="11">The sequence shown here is derived from an EMBL/GenBank/DDBJ whole genome shotgun (WGS) entry which is preliminary data.</text>
</comment>
<feature type="domain" description="C2H2-type" evidence="10">
    <location>
        <begin position="424"/>
        <end position="451"/>
    </location>
</feature>
<evidence type="ECO:0000256" key="6">
    <source>
        <dbReference type="ARBA" id="ARBA00023015"/>
    </source>
</evidence>
<dbReference type="SMART" id="SM00355">
    <property type="entry name" value="ZnF_C2H2"/>
    <property type="match status" value="11"/>
</dbReference>
<keyword evidence="6" id="KW-0805">Transcription regulation</keyword>
<dbReference type="SUPFAM" id="SSF57667">
    <property type="entry name" value="beta-beta-alpha zinc fingers"/>
    <property type="match status" value="4"/>
</dbReference>
<proteinExistence type="predicted"/>
<keyword evidence="5" id="KW-0862">Zinc</keyword>
<dbReference type="Gene3D" id="3.30.160.60">
    <property type="entry name" value="Classic Zinc Finger"/>
    <property type="match status" value="8"/>
</dbReference>
<keyword evidence="12" id="KW-1185">Reference proteome</keyword>
<evidence type="ECO:0000259" key="10">
    <source>
        <dbReference type="PROSITE" id="PS50157"/>
    </source>
</evidence>
<dbReference type="InterPro" id="IPR036236">
    <property type="entry name" value="Znf_C2H2_sf"/>
</dbReference>